<organism evidence="1 2">
    <name type="scientific">Limnofasciculus baicalensis BBK-W-15</name>
    <dbReference type="NCBI Taxonomy" id="2699891"/>
    <lineage>
        <taxon>Bacteria</taxon>
        <taxon>Bacillati</taxon>
        <taxon>Cyanobacteriota</taxon>
        <taxon>Cyanophyceae</taxon>
        <taxon>Coleofasciculales</taxon>
        <taxon>Coleofasciculaceae</taxon>
        <taxon>Limnofasciculus</taxon>
        <taxon>Limnofasciculus baicalensis</taxon>
    </lineage>
</organism>
<dbReference type="Proteomes" id="UP001204953">
    <property type="component" value="Unassembled WGS sequence"/>
</dbReference>
<protein>
    <submittedName>
        <fullName evidence="1">Uncharacterized protein</fullName>
    </submittedName>
</protein>
<comment type="caution">
    <text evidence="1">The sequence shown here is derived from an EMBL/GenBank/DDBJ whole genome shotgun (WGS) entry which is preliminary data.</text>
</comment>
<reference evidence="1" key="1">
    <citation type="submission" date="2022-06" db="EMBL/GenBank/DDBJ databases">
        <title>New cyanobacteria of genus Symplocastrum in benthos of Lake Baikal.</title>
        <authorList>
            <person name="Sorokovikova E."/>
            <person name="Tikhonova I."/>
            <person name="Krasnopeev A."/>
            <person name="Evseev P."/>
            <person name="Gladkikh A."/>
            <person name="Belykh O."/>
        </authorList>
    </citation>
    <scope>NUCLEOTIDE SEQUENCE</scope>
    <source>
        <strain evidence="1">BBK-W-15</strain>
    </source>
</reference>
<evidence type="ECO:0000313" key="2">
    <source>
        <dbReference type="Proteomes" id="UP001204953"/>
    </source>
</evidence>
<proteinExistence type="predicted"/>
<name>A0AAE3GSG9_9CYAN</name>
<evidence type="ECO:0000313" key="1">
    <source>
        <dbReference type="EMBL" id="MCP2729866.1"/>
    </source>
</evidence>
<gene>
    <name evidence="1" type="ORF">NJ959_15630</name>
</gene>
<accession>A0AAE3GSG9</accession>
<dbReference type="EMBL" id="JAMZMM010000149">
    <property type="protein sequence ID" value="MCP2729866.1"/>
    <property type="molecule type" value="Genomic_DNA"/>
</dbReference>
<dbReference type="RefSeq" id="WP_254012640.1">
    <property type="nucleotide sequence ID" value="NZ_JAMZMM010000149.1"/>
</dbReference>
<sequence>MEKLARDKPLFIGLSCAALVSLIGSFAYPLQKLEVWRQKEHGAFNLNYDRHFIITESTSDYPYGFDINKAVKVAQIYRDYKIEKISLLVIAIGCASTAIKLGHNTCIGDEIDSEVESIKSEGKKQLILEGIKHRLAMASKSQRLIFLDEMKALMEEFDSVESEIMDVDELMITGDESGLEDNLPVVNDFRHIFPESMDNSSWKVVLKGISDGLSADEIIKDILCCDVKTGESYLKYLKQRFLGI</sequence>
<keyword evidence="2" id="KW-1185">Reference proteome</keyword>
<dbReference type="AlphaFoldDB" id="A0AAE3GSG9"/>